<gene>
    <name evidence="4" type="ORF">NYM_LOCUS16542</name>
</gene>
<dbReference type="GO" id="GO:0008017">
    <property type="term" value="F:microtubule binding"/>
    <property type="evidence" value="ECO:0007669"/>
    <property type="project" value="InterPro"/>
</dbReference>
<dbReference type="PANTHER" id="PTHR35502">
    <property type="entry name" value="PROTEIN MICROTUBULE BINDING PROTEIN 2C"/>
    <property type="match status" value="1"/>
</dbReference>
<dbReference type="EMBL" id="LR721781">
    <property type="protein sequence ID" value="VVW12282.1"/>
    <property type="molecule type" value="Genomic_DNA"/>
</dbReference>
<dbReference type="GO" id="GO:0010497">
    <property type="term" value="P:plasmodesmata-mediated intercellular transport"/>
    <property type="evidence" value="ECO:0007669"/>
    <property type="project" value="InterPro"/>
</dbReference>
<keyword evidence="3" id="KW-1133">Transmembrane helix</keyword>
<evidence type="ECO:0000256" key="2">
    <source>
        <dbReference type="SAM" id="MobiDB-lite"/>
    </source>
</evidence>
<proteinExistence type="predicted"/>
<accession>A0A5K1BCI2</accession>
<dbReference type="AlphaFoldDB" id="A0A5K1BCI2"/>
<feature type="region of interest" description="Disordered" evidence="2">
    <location>
        <begin position="1"/>
        <end position="21"/>
    </location>
</feature>
<evidence type="ECO:0000256" key="1">
    <source>
        <dbReference type="SAM" id="Coils"/>
    </source>
</evidence>
<keyword evidence="3" id="KW-0812">Transmembrane</keyword>
<feature type="transmembrane region" description="Helical" evidence="3">
    <location>
        <begin position="139"/>
        <end position="170"/>
    </location>
</feature>
<sequence length="171" mass="19824">MTDAKGRKPVHAASTKKQMDHVHNAIDKFTRKDNLDASSDEFSILATRSSISEKEREELILLREQVEELKRKLMEKEEELKSAEESMNRFSLAVTEIDDLKRQIEEKDSLVRSAHLQLNEAKVLHSFPEFLHFPLCVKFLLLLLLFLLFLFYFLLSLLLLLSSIVVVVVII</sequence>
<dbReference type="InterPro" id="IPR040289">
    <property type="entry name" value="MBP2C"/>
</dbReference>
<reference evidence="4" key="1">
    <citation type="submission" date="2019-09" db="EMBL/GenBank/DDBJ databases">
        <authorList>
            <person name="Zhang L."/>
        </authorList>
    </citation>
    <scope>NUCLEOTIDE SEQUENCE</scope>
</reference>
<keyword evidence="3" id="KW-0472">Membrane</keyword>
<evidence type="ECO:0000256" key="3">
    <source>
        <dbReference type="SAM" id="Phobius"/>
    </source>
</evidence>
<keyword evidence="1" id="KW-0175">Coiled coil</keyword>
<evidence type="ECO:0000313" key="4">
    <source>
        <dbReference type="EMBL" id="VVW12282.1"/>
    </source>
</evidence>
<protein>
    <submittedName>
        <fullName evidence="4">Uncharacterized protein</fullName>
    </submittedName>
</protein>
<feature type="coiled-coil region" evidence="1">
    <location>
        <begin position="52"/>
        <end position="117"/>
    </location>
</feature>
<name>A0A5K1BCI2_9MAGN</name>
<dbReference type="PANTHER" id="PTHR35502:SF2">
    <property type="entry name" value="PROTEIN MICROTUBULE BINDING PROTEIN 2C"/>
    <property type="match status" value="1"/>
</dbReference>
<organism evidence="4">
    <name type="scientific">Nymphaea colorata</name>
    <name type="common">pocket water lily</name>
    <dbReference type="NCBI Taxonomy" id="210225"/>
    <lineage>
        <taxon>Eukaryota</taxon>
        <taxon>Viridiplantae</taxon>
        <taxon>Streptophyta</taxon>
        <taxon>Embryophyta</taxon>
        <taxon>Tracheophyta</taxon>
        <taxon>Spermatophyta</taxon>
        <taxon>Magnoliopsida</taxon>
        <taxon>Nymphaeales</taxon>
        <taxon>Nymphaeaceae</taxon>
        <taxon>Nymphaea</taxon>
    </lineage>
</organism>